<dbReference type="Proteomes" id="UP000095094">
    <property type="component" value="Unassembled WGS sequence"/>
</dbReference>
<gene>
    <name evidence="1" type="ORF">BCR25_08705</name>
</gene>
<dbReference type="OrthoDB" id="3238747at2"/>
<proteinExistence type="predicted"/>
<dbReference type="EMBL" id="MIJY01000043">
    <property type="protein sequence ID" value="OEG10544.1"/>
    <property type="molecule type" value="Genomic_DNA"/>
</dbReference>
<reference evidence="2" key="1">
    <citation type="submission" date="2016-09" db="EMBL/GenBank/DDBJ databases">
        <authorList>
            <person name="Gulvik C.A."/>
        </authorList>
    </citation>
    <scope>NUCLEOTIDE SEQUENCE [LARGE SCALE GENOMIC DNA]</scope>
    <source>
        <strain evidence="2">LMG 8895</strain>
    </source>
</reference>
<evidence type="ECO:0000313" key="1">
    <source>
        <dbReference type="EMBL" id="OEG10544.1"/>
    </source>
</evidence>
<accession>A0A1E5GCV9</accession>
<dbReference type="RefSeq" id="WP_069664325.1">
    <property type="nucleotide sequence ID" value="NZ_JBHUJJ010000001.1"/>
</dbReference>
<dbReference type="PATRIC" id="fig|332950.4.peg.853"/>
<name>A0A1E5GCV9_9ENTE</name>
<evidence type="ECO:0000313" key="2">
    <source>
        <dbReference type="Proteomes" id="UP000095094"/>
    </source>
</evidence>
<dbReference type="AlphaFoldDB" id="A0A1E5GCV9"/>
<comment type="caution">
    <text evidence="1">The sequence shown here is derived from an EMBL/GenBank/DDBJ whole genome shotgun (WGS) entry which is preliminary data.</text>
</comment>
<keyword evidence="2" id="KW-1185">Reference proteome</keyword>
<protein>
    <submittedName>
        <fullName evidence="1">Uncharacterized protein</fullName>
    </submittedName>
</protein>
<sequence length="269" mass="30510">MDIHLEVQITEKKTTIKLNSTQSVITILPATKKHLKIETTELYLLLNGHKIVSIGRSEIPDTIDPAAFTKIMTITTPWDIELGYLEQLLIEEAKNSGLDLIPSKQTEQTVPTSAQKTITAFKEEIVMILETFGYHLKQTEEPTKTKAKPAKARHKWTKEVSQIEFTLNTRESRATVFWQKRNEMLIKAGATMMTAPPLNKDGSLGFSAKMGQRIREDHMDKVKNYVTTDDIILKSVNEVGLFLYFGGTNSWLELTDKDGKTINEWTVVE</sequence>
<organism evidence="1 2">
    <name type="scientific">Enterococcus termitis</name>
    <dbReference type="NCBI Taxonomy" id="332950"/>
    <lineage>
        <taxon>Bacteria</taxon>
        <taxon>Bacillati</taxon>
        <taxon>Bacillota</taxon>
        <taxon>Bacilli</taxon>
        <taxon>Lactobacillales</taxon>
        <taxon>Enterococcaceae</taxon>
        <taxon>Enterococcus</taxon>
    </lineage>
</organism>